<feature type="domain" description="Transglutaminase-like" evidence="1">
    <location>
        <begin position="171"/>
        <end position="247"/>
    </location>
</feature>
<gene>
    <name evidence="2" type="ordered locus">Turpa_3176</name>
</gene>
<dbReference type="PANTHER" id="PTHR33490">
    <property type="entry name" value="BLR5614 PROTEIN-RELATED"/>
    <property type="match status" value="1"/>
</dbReference>
<dbReference type="InterPro" id="IPR013589">
    <property type="entry name" value="Bac_transglu_N"/>
</dbReference>
<sequence length="1066" mass="120047">MIRVSLTHLTEYSYDRAVALSPHVIRLRPAPHTRTHIESYALSVSPEKQFLNWQQDPFANWQARLVFPEKTKKLSVRVKLVAHIKVYNPFDFFTEEYAKNYPFRYEPKLAHELQPYLVISDNAPELAEFAKGFRGDGLTMVDFLVGINNHVKQKVGYVIRMEPGVQSVRETLTKTSGSCRDSAFLLVQLLRLFGIAARFVSGYLIQLKADTVAAGGEAGPQNDFTDLHAWAEAFVPGAGWVGLDATSGLLAAEGHIPLAATPEPESAAAIHGFSDPCNSKLHFEMHVERLTETARVSKPYTEAVWHEILSVGEKIDKVLAKSDMRLSMGGEPTFVSATDRESRQWNFDALGEDKYRLSEALLERLYSIYCQGGIILRSQGKWYPGEPLPRWSLDCFWLKDGTALWNNLKLLGIGGAEPKSAEVSQAKQFTEAFAESLGLPTACVQAAYEDPAHYITAESKLPPEFDTLITGNSFDEIERRRLLAVLDRGLGKAVGFCLPLKYNATKGLWQSAKIEFRRGFLSLIPGDSPMGLRLPLASITETHEIDAVQDPLARTKTKVAAKGEVREEPIRTILCAEIRSAKLWVFLPPVNTLDEFITLVQLAESVAAKLSLVLHLEGYEPPKDGRLGFFRITPDPGVIEVNLFPSSSMKEAAAKTQVIYDEAEKLGLTTDRYMLDGRPSATGGGNHITVGALNPADSPFLRRADLLASLVAYWQNHPSLSYLFSGMFIGPTSQAPRIDEARDSNLYEAEIALKELRRHEKHPPWQIDRTMRNVLVDITGNTHRTEISIDKLYAPGSATGRLGLVELRAFEMPPHYRMSVAQQFLVAALLLKFWKEPYRHELIRWGGSLRDKWLMPLYIEEDMRRVISELDRAGFAFRDYFFEPFYEFRFPLYGRYAYEGMQFELRMALEPWHVLGEEMVNGGVSRSVDSAVERVQLKAQGFDSTRFEVVCNGFQVPLVHVAHLHCHVAGVVFKAWAPPFTLHPTIPVHAPLNFSVYDRAAKKYIAGFGYHVAHPGGRSYDTYPVNSYEAESRRLSRFSEQADYPTHPPRRLAQDEYPHTLDLRWA</sequence>
<dbReference type="PANTHER" id="PTHR33490:SF1">
    <property type="entry name" value="SLL1233 PROTEIN"/>
    <property type="match status" value="1"/>
</dbReference>
<keyword evidence="3" id="KW-1185">Reference proteome</keyword>
<dbReference type="SUPFAM" id="SSF54001">
    <property type="entry name" value="Cysteine proteinases"/>
    <property type="match status" value="1"/>
</dbReference>
<dbReference type="Pfam" id="PF09899">
    <property type="entry name" value="DUF2126"/>
    <property type="match status" value="2"/>
</dbReference>
<protein>
    <recommendedName>
        <fullName evidence="1">Transglutaminase-like domain-containing protein</fullName>
    </recommendedName>
</protein>
<dbReference type="OrthoDB" id="9804872at2"/>
<name>I4B958_TURPD</name>
<proteinExistence type="predicted"/>
<dbReference type="HOGENOM" id="CLU_008973_4_0_12"/>
<dbReference type="KEGG" id="tpx:Turpa_3176"/>
<dbReference type="Pfam" id="PF01841">
    <property type="entry name" value="Transglut_core"/>
    <property type="match status" value="1"/>
</dbReference>
<evidence type="ECO:0000313" key="3">
    <source>
        <dbReference type="Proteomes" id="UP000006048"/>
    </source>
</evidence>
<dbReference type="Proteomes" id="UP000006048">
    <property type="component" value="Chromosome"/>
</dbReference>
<dbReference type="Gene3D" id="3.10.620.30">
    <property type="match status" value="1"/>
</dbReference>
<dbReference type="InterPro" id="IPR038765">
    <property type="entry name" value="Papain-like_cys_pep_sf"/>
</dbReference>
<dbReference type="Pfam" id="PF08379">
    <property type="entry name" value="Bact_transglu_N"/>
    <property type="match status" value="1"/>
</dbReference>
<dbReference type="RefSeq" id="WP_014804315.1">
    <property type="nucleotide sequence ID" value="NC_018020.1"/>
</dbReference>
<dbReference type="InterPro" id="IPR002931">
    <property type="entry name" value="Transglutaminase-like"/>
</dbReference>
<dbReference type="AlphaFoldDB" id="I4B958"/>
<dbReference type="InterPro" id="IPR018667">
    <property type="entry name" value="DUF2126"/>
</dbReference>
<dbReference type="STRING" id="869212.Turpa_3176"/>
<evidence type="ECO:0000259" key="1">
    <source>
        <dbReference type="SMART" id="SM00460"/>
    </source>
</evidence>
<organism evidence="2 3">
    <name type="scientific">Turneriella parva (strain ATCC BAA-1111 / DSM 21527 / NCTC 11395 / H)</name>
    <name type="common">Leptospira parva</name>
    <dbReference type="NCBI Taxonomy" id="869212"/>
    <lineage>
        <taxon>Bacteria</taxon>
        <taxon>Pseudomonadati</taxon>
        <taxon>Spirochaetota</taxon>
        <taxon>Spirochaetia</taxon>
        <taxon>Leptospirales</taxon>
        <taxon>Leptospiraceae</taxon>
        <taxon>Turneriella</taxon>
    </lineage>
</organism>
<dbReference type="PATRIC" id="fig|869212.3.peg.3205"/>
<accession>I4B958</accession>
<dbReference type="EMBL" id="CP002959">
    <property type="protein sequence ID" value="AFM13815.1"/>
    <property type="molecule type" value="Genomic_DNA"/>
</dbReference>
<dbReference type="SMART" id="SM00460">
    <property type="entry name" value="TGc"/>
    <property type="match status" value="1"/>
</dbReference>
<reference evidence="2 3" key="1">
    <citation type="submission" date="2012-06" db="EMBL/GenBank/DDBJ databases">
        <title>The complete chromosome of genome of Turneriella parva DSM 21527.</title>
        <authorList>
            <consortium name="US DOE Joint Genome Institute (JGI-PGF)"/>
            <person name="Lucas S."/>
            <person name="Han J."/>
            <person name="Lapidus A."/>
            <person name="Bruce D."/>
            <person name="Goodwin L."/>
            <person name="Pitluck S."/>
            <person name="Peters L."/>
            <person name="Kyrpides N."/>
            <person name="Mavromatis K."/>
            <person name="Ivanova N."/>
            <person name="Mikhailova N."/>
            <person name="Chertkov O."/>
            <person name="Detter J.C."/>
            <person name="Tapia R."/>
            <person name="Han C."/>
            <person name="Land M."/>
            <person name="Hauser L."/>
            <person name="Markowitz V."/>
            <person name="Cheng J.-F."/>
            <person name="Hugenholtz P."/>
            <person name="Woyke T."/>
            <person name="Wu D."/>
            <person name="Gronow S."/>
            <person name="Wellnitz S."/>
            <person name="Brambilla E."/>
            <person name="Klenk H.-P."/>
            <person name="Eisen J.A."/>
        </authorList>
    </citation>
    <scope>NUCLEOTIDE SEQUENCE [LARGE SCALE GENOMIC DNA]</scope>
    <source>
        <strain evidence="3">ATCC BAA-1111 / DSM 21527 / NCTC 11395 / H</strain>
    </source>
</reference>
<evidence type="ECO:0000313" key="2">
    <source>
        <dbReference type="EMBL" id="AFM13815.1"/>
    </source>
</evidence>